<dbReference type="EMBL" id="NIVX01000113">
    <property type="protein sequence ID" value="OWQ69695.1"/>
    <property type="molecule type" value="Genomic_DNA"/>
</dbReference>
<dbReference type="Proteomes" id="UP000634179">
    <property type="component" value="Unassembled WGS sequence"/>
</dbReference>
<evidence type="ECO:0000313" key="18">
    <source>
        <dbReference type="Proteomes" id="UP000515598"/>
    </source>
</evidence>
<evidence type="ECO:0000256" key="6">
    <source>
        <dbReference type="ARBA" id="ARBA00023136"/>
    </source>
</evidence>
<dbReference type="Proteomes" id="UP000515598">
    <property type="component" value="Chromosome"/>
</dbReference>
<dbReference type="Pfam" id="PF04999">
    <property type="entry name" value="FtsL"/>
    <property type="match status" value="1"/>
</dbReference>
<name>A0A0H2R7I3_STEMA</name>
<evidence type="ECO:0000313" key="15">
    <source>
        <dbReference type="Proteomes" id="UP000037632"/>
    </source>
</evidence>
<comment type="similarity">
    <text evidence="8">Belongs to the FtsL family.</text>
</comment>
<evidence type="ECO:0000256" key="2">
    <source>
        <dbReference type="ARBA" id="ARBA00022475"/>
    </source>
</evidence>
<dbReference type="PANTHER" id="PTHR37479:SF1">
    <property type="entry name" value="CELL DIVISION PROTEIN FTSL"/>
    <property type="match status" value="1"/>
</dbReference>
<dbReference type="Proteomes" id="UP000197090">
    <property type="component" value="Unassembled WGS sequence"/>
</dbReference>
<evidence type="ECO:0000313" key="10">
    <source>
        <dbReference type="EMBL" id="KOO83896.1"/>
    </source>
</evidence>
<evidence type="ECO:0000313" key="14">
    <source>
        <dbReference type="EMBL" id="QNG76650.1"/>
    </source>
</evidence>
<dbReference type="STRING" id="1210005.GCA_000295735_00437"/>
<evidence type="ECO:0000313" key="12">
    <source>
        <dbReference type="EMBL" id="OWQ69695.1"/>
    </source>
</evidence>
<dbReference type="EMBL" id="CP060025">
    <property type="protein sequence ID" value="QNG76650.1"/>
    <property type="molecule type" value="Genomic_DNA"/>
</dbReference>
<dbReference type="EMBL" id="JADUOV010000010">
    <property type="protein sequence ID" value="MBH1791082.1"/>
    <property type="molecule type" value="Genomic_DNA"/>
</dbReference>
<dbReference type="PANTHER" id="PTHR37479">
    <property type="entry name" value="CELL DIVISION PROTEIN FTSL"/>
    <property type="match status" value="1"/>
</dbReference>
<dbReference type="GO" id="GO:0043093">
    <property type="term" value="P:FtsZ-dependent cytokinesis"/>
    <property type="evidence" value="ECO:0007669"/>
    <property type="project" value="UniProtKB-UniRule"/>
</dbReference>
<keyword evidence="3 8" id="KW-0132">Cell division</keyword>
<reference evidence="14 18" key="4">
    <citation type="submission" date="2020-08" db="EMBL/GenBank/DDBJ databases">
        <title>Phenotypic and transcriptomic analysis of seven clinical Stenotrophomonas maltophilia isolates identify a small set of shared and commonly regulated genes involved in biofilm lifestyle.</title>
        <authorList>
            <person name="Alio I."/>
            <person name="Gudzuhn M."/>
            <person name="Streit W."/>
        </authorList>
    </citation>
    <scope>NUCLEOTIDE SEQUENCE [LARGE SCALE GENOMIC DNA]</scope>
    <source>
        <strain evidence="14 18">UHH_SKK55</strain>
    </source>
</reference>
<dbReference type="Proteomes" id="UP000216433">
    <property type="component" value="Unassembled WGS sequence"/>
</dbReference>
<organism evidence="13 17">
    <name type="scientific">Stenotrophomonas maltophilia</name>
    <name type="common">Pseudomonas maltophilia</name>
    <name type="synonym">Xanthomonas maltophilia</name>
    <dbReference type="NCBI Taxonomy" id="40324"/>
    <lineage>
        <taxon>Bacteria</taxon>
        <taxon>Pseudomonadati</taxon>
        <taxon>Pseudomonadota</taxon>
        <taxon>Gammaproteobacteria</taxon>
        <taxon>Lysobacterales</taxon>
        <taxon>Lysobacteraceae</taxon>
        <taxon>Stenotrophomonas</taxon>
        <taxon>Stenotrophomonas maltophilia group</taxon>
    </lineage>
</organism>
<dbReference type="EMBL" id="NJGC01000012">
    <property type="protein sequence ID" value="PAM71145.1"/>
    <property type="molecule type" value="Genomic_DNA"/>
</dbReference>
<evidence type="ECO:0000313" key="17">
    <source>
        <dbReference type="Proteomes" id="UP000216433"/>
    </source>
</evidence>
<dbReference type="GO" id="GO:0005886">
    <property type="term" value="C:plasma membrane"/>
    <property type="evidence" value="ECO:0007669"/>
    <property type="project" value="UniProtKB-SubCell"/>
</dbReference>
<dbReference type="GeneID" id="93744282"/>
<gene>
    <name evidence="8 13" type="primary">ftsL</name>
    <name evidence="12" type="ORF">CEE63_19860</name>
    <name evidence="13" type="ORF">CEK00_11725</name>
    <name evidence="14" type="ORF">GPNADHDJ_00827</name>
    <name evidence="11" type="ORF">I5V89_14500</name>
    <name evidence="10" type="ORF">VL23_12140</name>
</gene>
<accession>A0A0H2R7I3</accession>
<dbReference type="GO" id="GO:0032153">
    <property type="term" value="C:cell division site"/>
    <property type="evidence" value="ECO:0007669"/>
    <property type="project" value="UniProtKB-UniRule"/>
</dbReference>
<reference evidence="12 16" key="3">
    <citation type="submission" date="2017-06" db="EMBL/GenBank/DDBJ databases">
        <authorList>
            <person name="Kim H.J."/>
            <person name="Triplett B.A."/>
        </authorList>
    </citation>
    <scope>NUCLEOTIDE SEQUENCE [LARGE SCALE GENOMIC DNA]</scope>
    <source>
        <strain evidence="12 16">594</strain>
    </source>
</reference>
<dbReference type="NCBIfam" id="TIGR02209">
    <property type="entry name" value="ftsL_broad"/>
    <property type="match status" value="1"/>
</dbReference>
<evidence type="ECO:0000256" key="1">
    <source>
        <dbReference type="ARBA" id="ARBA00004401"/>
    </source>
</evidence>
<reference evidence="10 15" key="1">
    <citation type="journal article" date="2015" name="Antimicrob. Agents Chemother.">
        <title>Whole-Genome Sequencing Identifies Emergence of a Quinolone Resistance Mutation in a Case of Stenotrophomonas maltophilia Bacteremia.</title>
        <authorList>
            <person name="Pak T.R."/>
            <person name="Altman D.R."/>
            <person name="Attie O."/>
            <person name="Sebra R."/>
            <person name="Hamula C.L."/>
            <person name="Lewis M."/>
            <person name="Deikus G."/>
            <person name="Newman L.C."/>
            <person name="Fang G."/>
            <person name="Hand J."/>
            <person name="Papel G."/>
            <person name="Wallach F."/>
            <person name="Schadt E.E."/>
            <person name="Huprikar S."/>
            <person name="van Bakel H."/>
            <person name="Kasarskis A."/>
            <person name="Bashir A."/>
        </authorList>
    </citation>
    <scope>NUCLEOTIDE SEQUENCE [LARGE SCALE GENOMIC DNA]</scope>
    <source>
        <strain evidence="10 15">ISMMS6</strain>
    </source>
</reference>
<keyword evidence="4 8" id="KW-0812">Transmembrane</keyword>
<dbReference type="AlphaFoldDB" id="A0A0H2R7I3"/>
<evidence type="ECO:0000256" key="8">
    <source>
        <dbReference type="HAMAP-Rule" id="MF_00910"/>
    </source>
</evidence>
<evidence type="ECO:0000313" key="16">
    <source>
        <dbReference type="Proteomes" id="UP000197090"/>
    </source>
</evidence>
<dbReference type="HAMAP" id="MF_00910">
    <property type="entry name" value="FtsL"/>
    <property type="match status" value="1"/>
</dbReference>
<dbReference type="EMBL" id="JZIW01000001">
    <property type="protein sequence ID" value="KOO83896.1"/>
    <property type="molecule type" value="Genomic_DNA"/>
</dbReference>
<evidence type="ECO:0000313" key="11">
    <source>
        <dbReference type="EMBL" id="MBH1791082.1"/>
    </source>
</evidence>
<keyword evidence="8" id="KW-0997">Cell inner membrane</keyword>
<dbReference type="OrthoDB" id="5298556at2"/>
<comment type="subunit">
    <text evidence="8">Part of a complex composed of FtsB, FtsL and FtsQ.</text>
</comment>
<evidence type="ECO:0000256" key="9">
    <source>
        <dbReference type="NCBIfam" id="TIGR02209"/>
    </source>
</evidence>
<protein>
    <recommendedName>
        <fullName evidence="8 9">Cell division protein FtsL</fullName>
    </recommendedName>
</protein>
<evidence type="ECO:0000313" key="13">
    <source>
        <dbReference type="EMBL" id="PAM71145.1"/>
    </source>
</evidence>
<dbReference type="Proteomes" id="UP000037632">
    <property type="component" value="Unassembled WGS sequence"/>
</dbReference>
<dbReference type="GeneID" id="97259786"/>
<keyword evidence="2 8" id="KW-1003">Cell membrane</keyword>
<sequence length="87" mass="9953">MSRLLLIILLACTVASAIGVVFVRHRHRQTFIELSRAERKRDDINLEFGRLQLEQATLAEANRVDRIAREKLGMKFPEAADIVVVRP</sequence>
<keyword evidence="5 8" id="KW-1133">Transmembrane helix</keyword>
<comment type="subcellular location">
    <subcellularLocation>
        <location evidence="8">Cell inner membrane</location>
        <topology evidence="8">Single-pass type II membrane protein</topology>
    </subcellularLocation>
    <subcellularLocation>
        <location evidence="1">Cell membrane</location>
        <topology evidence="1">Single-pass type II membrane protein</topology>
    </subcellularLocation>
    <text evidence="8">Localizes to the division septum where it forms a ring structure.</text>
</comment>
<dbReference type="RefSeq" id="WP_005415286.1">
    <property type="nucleotide sequence ID" value="NZ_CABMJM010000097.1"/>
</dbReference>
<keyword evidence="6 8" id="KW-0472">Membrane</keyword>
<dbReference type="InterPro" id="IPR011922">
    <property type="entry name" value="Cell_div_FtsL"/>
</dbReference>
<reference evidence="13 17" key="2">
    <citation type="submission" date="2017-06" db="EMBL/GenBank/DDBJ databases">
        <title>Genome sequencing and assembly of Stenotrophomonas maltophilia DF07.</title>
        <authorList>
            <person name="Iyer R."/>
        </authorList>
    </citation>
    <scope>NUCLEOTIDE SEQUENCE [LARGE SCALE GENOMIC DNA]</scope>
    <source>
        <strain evidence="13 17">DF07</strain>
    </source>
</reference>
<evidence type="ECO:0000256" key="3">
    <source>
        <dbReference type="ARBA" id="ARBA00022618"/>
    </source>
</evidence>
<proteinExistence type="inferred from homology"/>
<reference evidence="11" key="5">
    <citation type="submission" date="2020-11" db="EMBL/GenBank/DDBJ databases">
        <title>Enhanced detection system for hospital associated transmission using whole genome sequencing surveillance.</title>
        <authorList>
            <person name="Harrison L.H."/>
            <person name="Van Tyne D."/>
            <person name="Marsh J.W."/>
            <person name="Griffith M.P."/>
            <person name="Snyder D.J."/>
            <person name="Cooper V.S."/>
            <person name="Mustapha M."/>
        </authorList>
    </citation>
    <scope>NUCLEOTIDE SEQUENCE</scope>
    <source>
        <strain evidence="11">STEN00053</strain>
    </source>
</reference>
<comment type="function">
    <text evidence="8">Essential cell division protein. May link together the upstream cell division proteins, which are predominantly cytoplasmic, with the downstream cell division proteins, which are predominantly periplasmic.</text>
</comment>
<keyword evidence="7 8" id="KW-0131">Cell cycle</keyword>
<evidence type="ECO:0000256" key="4">
    <source>
        <dbReference type="ARBA" id="ARBA00022692"/>
    </source>
</evidence>
<evidence type="ECO:0000256" key="5">
    <source>
        <dbReference type="ARBA" id="ARBA00022989"/>
    </source>
</evidence>
<evidence type="ECO:0000256" key="7">
    <source>
        <dbReference type="ARBA" id="ARBA00023306"/>
    </source>
</evidence>